<feature type="non-terminal residue" evidence="3">
    <location>
        <position position="230"/>
    </location>
</feature>
<gene>
    <name evidence="3" type="ORF">AURANDRAFT_14392</name>
</gene>
<feature type="domain" description="AMP-dependent synthetase/ligase" evidence="2">
    <location>
        <begin position="1"/>
        <end position="219"/>
    </location>
</feature>
<feature type="non-terminal residue" evidence="3">
    <location>
        <position position="1"/>
    </location>
</feature>
<dbReference type="InParanoid" id="F0XZK0"/>
<sequence>AYVIYTSGSTGLPKGVVCHHRGALNTIEDLRARWGLGDRDVLLGLASLAFDLSVFDVFGSALCGAALALPRAADLSPPDPDAWLRLCDRAGVTVWNSVPALLDLAVSGLELRDGTLPRALRVAFLSGDVVPAGLPARAYDRSPTVRVVLMGGATEAAIWSNEFPVERPGRLPAGWGGWPYGRPMSNQTMCILSDATLEPLPPYVVGVIHIGGVGVMTGYRGDDEKNKRSL</sequence>
<dbReference type="Pfam" id="PF00501">
    <property type="entry name" value="AMP-binding"/>
    <property type="match status" value="1"/>
</dbReference>
<dbReference type="RefSeq" id="XP_009033950.1">
    <property type="nucleotide sequence ID" value="XM_009035702.1"/>
</dbReference>
<name>F0XZK0_AURAN</name>
<dbReference type="KEGG" id="aaf:AURANDRAFT_14392"/>
<dbReference type="InterPro" id="IPR020845">
    <property type="entry name" value="AMP-binding_CS"/>
</dbReference>
<keyword evidence="1" id="KW-0436">Ligase</keyword>
<dbReference type="PROSITE" id="PS00455">
    <property type="entry name" value="AMP_BINDING"/>
    <property type="match status" value="1"/>
</dbReference>
<dbReference type="AlphaFoldDB" id="F0XZK0"/>
<dbReference type="eggNOG" id="KOG1178">
    <property type="taxonomic scope" value="Eukaryota"/>
</dbReference>
<dbReference type="GO" id="GO:0005737">
    <property type="term" value="C:cytoplasm"/>
    <property type="evidence" value="ECO:0007669"/>
    <property type="project" value="TreeGrafter"/>
</dbReference>
<organism evidence="4">
    <name type="scientific">Aureococcus anophagefferens</name>
    <name type="common">Harmful bloom alga</name>
    <dbReference type="NCBI Taxonomy" id="44056"/>
    <lineage>
        <taxon>Eukaryota</taxon>
        <taxon>Sar</taxon>
        <taxon>Stramenopiles</taxon>
        <taxon>Ochrophyta</taxon>
        <taxon>Pelagophyceae</taxon>
        <taxon>Pelagomonadales</taxon>
        <taxon>Pelagomonadaceae</taxon>
        <taxon>Aureococcus</taxon>
    </lineage>
</organism>
<dbReference type="Proteomes" id="UP000002729">
    <property type="component" value="Unassembled WGS sequence"/>
</dbReference>
<dbReference type="GO" id="GO:0043041">
    <property type="term" value="P:amino acid activation for nonribosomal peptide biosynthetic process"/>
    <property type="evidence" value="ECO:0007669"/>
    <property type="project" value="TreeGrafter"/>
</dbReference>
<dbReference type="EMBL" id="GL833122">
    <property type="protein sequence ID" value="EGB11600.1"/>
    <property type="molecule type" value="Genomic_DNA"/>
</dbReference>
<proteinExistence type="predicted"/>
<dbReference type="PANTHER" id="PTHR45527:SF10">
    <property type="entry name" value="PYOCHELIN SYNTHASE PCHF"/>
    <property type="match status" value="1"/>
</dbReference>
<dbReference type="GeneID" id="20218390"/>
<evidence type="ECO:0000259" key="2">
    <source>
        <dbReference type="Pfam" id="PF00501"/>
    </source>
</evidence>
<dbReference type="OrthoDB" id="189763at2759"/>
<reference evidence="3 4" key="1">
    <citation type="journal article" date="2011" name="Proc. Natl. Acad. Sci. U.S.A.">
        <title>Niche of harmful alga Aureococcus anophagefferens revealed through ecogenomics.</title>
        <authorList>
            <person name="Gobler C.J."/>
            <person name="Berry D.L."/>
            <person name="Dyhrman S.T."/>
            <person name="Wilhelm S.W."/>
            <person name="Salamov A."/>
            <person name="Lobanov A.V."/>
            <person name="Zhang Y."/>
            <person name="Collier J.L."/>
            <person name="Wurch L.L."/>
            <person name="Kustka A.B."/>
            <person name="Dill B.D."/>
            <person name="Shah M."/>
            <person name="VerBerkmoes N.C."/>
            <person name="Kuo A."/>
            <person name="Terry A."/>
            <person name="Pangilinan J."/>
            <person name="Lindquist E.A."/>
            <person name="Lucas S."/>
            <person name="Paulsen I.T."/>
            <person name="Hattenrath-Lehmann T.K."/>
            <person name="Talmage S.C."/>
            <person name="Walker E.A."/>
            <person name="Koch F."/>
            <person name="Burson A.M."/>
            <person name="Marcoval M.A."/>
            <person name="Tang Y.Z."/>
            <person name="Lecleir G.R."/>
            <person name="Coyne K.J."/>
            <person name="Berg G.M."/>
            <person name="Bertrand E.M."/>
            <person name="Saito M.A."/>
            <person name="Gladyshev V.N."/>
            <person name="Grigoriev I.V."/>
        </authorList>
    </citation>
    <scope>NUCLEOTIDE SEQUENCE [LARGE SCALE GENOMIC DNA]</scope>
    <source>
        <strain evidence="4">CCMP 1984</strain>
    </source>
</reference>
<dbReference type="GO" id="GO:0016874">
    <property type="term" value="F:ligase activity"/>
    <property type="evidence" value="ECO:0007669"/>
    <property type="project" value="UniProtKB-KW"/>
</dbReference>
<dbReference type="SUPFAM" id="SSF56801">
    <property type="entry name" value="Acetyl-CoA synthetase-like"/>
    <property type="match status" value="1"/>
</dbReference>
<dbReference type="Gene3D" id="3.40.50.12780">
    <property type="entry name" value="N-terminal domain of ligase-like"/>
    <property type="match status" value="1"/>
</dbReference>
<evidence type="ECO:0000313" key="3">
    <source>
        <dbReference type="EMBL" id="EGB11600.1"/>
    </source>
</evidence>
<evidence type="ECO:0000313" key="4">
    <source>
        <dbReference type="Proteomes" id="UP000002729"/>
    </source>
</evidence>
<dbReference type="GO" id="GO:0031177">
    <property type="term" value="F:phosphopantetheine binding"/>
    <property type="evidence" value="ECO:0007669"/>
    <property type="project" value="TreeGrafter"/>
</dbReference>
<dbReference type="PANTHER" id="PTHR45527">
    <property type="entry name" value="NONRIBOSOMAL PEPTIDE SYNTHETASE"/>
    <property type="match status" value="1"/>
</dbReference>
<dbReference type="InterPro" id="IPR000873">
    <property type="entry name" value="AMP-dep_synth/lig_dom"/>
</dbReference>
<protein>
    <recommendedName>
        <fullName evidence="2">AMP-dependent synthetase/ligase domain-containing protein</fullName>
    </recommendedName>
</protein>
<dbReference type="InterPro" id="IPR042099">
    <property type="entry name" value="ANL_N_sf"/>
</dbReference>
<dbReference type="GO" id="GO:0044550">
    <property type="term" value="P:secondary metabolite biosynthetic process"/>
    <property type="evidence" value="ECO:0007669"/>
    <property type="project" value="TreeGrafter"/>
</dbReference>
<dbReference type="GO" id="GO:0000036">
    <property type="term" value="F:acyl carrier activity"/>
    <property type="evidence" value="ECO:0007669"/>
    <property type="project" value="TreeGrafter"/>
</dbReference>
<evidence type="ECO:0000256" key="1">
    <source>
        <dbReference type="ARBA" id="ARBA00022598"/>
    </source>
</evidence>
<keyword evidence="4" id="KW-1185">Reference proteome</keyword>
<accession>F0XZK0</accession>